<evidence type="ECO:0000313" key="2">
    <source>
        <dbReference type="EMBL" id="OWO97350.1"/>
    </source>
</evidence>
<proteinExistence type="predicted"/>
<feature type="compositionally biased region" description="Basic and acidic residues" evidence="1">
    <location>
        <begin position="39"/>
        <end position="51"/>
    </location>
</feature>
<accession>A0A218YT26</accession>
<organism evidence="2 3">
    <name type="scientific">Diplocarpon coronariae</name>
    <dbReference type="NCBI Taxonomy" id="2795749"/>
    <lineage>
        <taxon>Eukaryota</taxon>
        <taxon>Fungi</taxon>
        <taxon>Dikarya</taxon>
        <taxon>Ascomycota</taxon>
        <taxon>Pezizomycotina</taxon>
        <taxon>Leotiomycetes</taxon>
        <taxon>Helotiales</taxon>
        <taxon>Drepanopezizaceae</taxon>
        <taxon>Diplocarpon</taxon>
    </lineage>
</organism>
<gene>
    <name evidence="2" type="ORF">B2J93_8131</name>
</gene>
<evidence type="ECO:0000256" key="1">
    <source>
        <dbReference type="SAM" id="MobiDB-lite"/>
    </source>
</evidence>
<name>A0A218YT26_9HELO</name>
<dbReference type="EMBL" id="MZNU01000448">
    <property type="protein sequence ID" value="OWO97350.1"/>
    <property type="molecule type" value="Genomic_DNA"/>
</dbReference>
<evidence type="ECO:0000313" key="3">
    <source>
        <dbReference type="Proteomes" id="UP000242519"/>
    </source>
</evidence>
<feature type="compositionally biased region" description="Polar residues" evidence="1">
    <location>
        <begin position="1"/>
        <end position="16"/>
    </location>
</feature>
<protein>
    <submittedName>
        <fullName evidence="2">Uncharacterized protein</fullName>
    </submittedName>
</protein>
<dbReference type="AlphaFoldDB" id="A0A218YT26"/>
<dbReference type="InParanoid" id="A0A218YT26"/>
<reference evidence="2 3" key="1">
    <citation type="submission" date="2017-04" db="EMBL/GenBank/DDBJ databases">
        <title>Draft genome sequence of Marssonina coronaria NL1: causal agent of apple blotch.</title>
        <authorList>
            <person name="Cheng Q."/>
        </authorList>
    </citation>
    <scope>NUCLEOTIDE SEQUENCE [LARGE SCALE GENOMIC DNA]</scope>
    <source>
        <strain evidence="2 3">NL1</strain>
    </source>
</reference>
<comment type="caution">
    <text evidence="2">The sequence shown here is derived from an EMBL/GenBank/DDBJ whole genome shotgun (WGS) entry which is preliminary data.</text>
</comment>
<sequence length="122" mass="13648">MRNSEASEQLCRTGSSLGAPGDVPDLRTKTSCKNRPSRTKQESRPTRETEVSPKGSAPEPAPRNARRWDREAIRASADFFQARAPWTGYEGTAHPYPASRLQWESTARIEEALVIIEDDFDS</sequence>
<feature type="region of interest" description="Disordered" evidence="1">
    <location>
        <begin position="1"/>
        <end position="70"/>
    </location>
</feature>
<keyword evidence="3" id="KW-1185">Reference proteome</keyword>
<dbReference type="Proteomes" id="UP000242519">
    <property type="component" value="Unassembled WGS sequence"/>
</dbReference>